<evidence type="ECO:0000256" key="5">
    <source>
        <dbReference type="ARBA" id="ARBA00022989"/>
    </source>
</evidence>
<evidence type="ECO:0000256" key="1">
    <source>
        <dbReference type="ARBA" id="ARBA00004141"/>
    </source>
</evidence>
<name>A0A7T9DKD6_9ARCH</name>
<protein>
    <submittedName>
        <fullName evidence="10">Lycopene cyclase domain-containing protein</fullName>
    </submittedName>
</protein>
<keyword evidence="7" id="KW-0413">Isomerase</keyword>
<evidence type="ECO:0000313" key="10">
    <source>
        <dbReference type="EMBL" id="QQR92926.1"/>
    </source>
</evidence>
<evidence type="ECO:0000256" key="7">
    <source>
        <dbReference type="ARBA" id="ARBA00023235"/>
    </source>
</evidence>
<comment type="pathway">
    <text evidence="2">Carotenoid biosynthesis.</text>
</comment>
<gene>
    <name evidence="10" type="ORF">IPJ89_01620</name>
</gene>
<evidence type="ECO:0000256" key="8">
    <source>
        <dbReference type="SAM" id="Phobius"/>
    </source>
</evidence>
<dbReference type="Pfam" id="PF18916">
    <property type="entry name" value="Lycopene_cyc"/>
    <property type="match status" value="1"/>
</dbReference>
<evidence type="ECO:0000256" key="4">
    <source>
        <dbReference type="ARBA" id="ARBA00022746"/>
    </source>
</evidence>
<proteinExistence type="predicted"/>
<keyword evidence="6 8" id="KW-0472">Membrane</keyword>
<dbReference type="GO" id="GO:0016872">
    <property type="term" value="F:intramolecular lyase activity"/>
    <property type="evidence" value="ECO:0007669"/>
    <property type="project" value="InterPro"/>
</dbReference>
<dbReference type="GO" id="GO:0016117">
    <property type="term" value="P:carotenoid biosynthetic process"/>
    <property type="evidence" value="ECO:0007669"/>
    <property type="project" value="UniProtKB-KW"/>
</dbReference>
<keyword evidence="4" id="KW-0125">Carotenoid biosynthesis</keyword>
<reference evidence="10" key="1">
    <citation type="submission" date="2020-11" db="EMBL/GenBank/DDBJ databases">
        <title>Connecting structure to function with the recovery of over 1000 high-quality activated sludge metagenome-assembled genomes encoding full-length rRNA genes using long-read sequencing.</title>
        <authorList>
            <person name="Singleton C.M."/>
            <person name="Petriglieri F."/>
            <person name="Kristensen J.M."/>
            <person name="Kirkegaard R.H."/>
            <person name="Michaelsen T.Y."/>
            <person name="Andersen M.H."/>
            <person name="Karst S.M."/>
            <person name="Dueholm M.S."/>
            <person name="Nielsen P.H."/>
            <person name="Albertsen M."/>
        </authorList>
    </citation>
    <scope>NUCLEOTIDE SEQUENCE</scope>
    <source>
        <strain evidence="10">Fred_18-Q3-R57-64_BAT3C.431</strain>
    </source>
</reference>
<keyword evidence="3 8" id="KW-0812">Transmembrane</keyword>
<evidence type="ECO:0000256" key="6">
    <source>
        <dbReference type="ARBA" id="ARBA00023136"/>
    </source>
</evidence>
<feature type="domain" description="Lycopene cyclase" evidence="9">
    <location>
        <begin position="7"/>
        <end position="96"/>
    </location>
</feature>
<dbReference type="GO" id="GO:0045436">
    <property type="term" value="F:lycopene beta cyclase activity"/>
    <property type="evidence" value="ECO:0007669"/>
    <property type="project" value="UniProtKB-ARBA"/>
</dbReference>
<dbReference type="Proteomes" id="UP000596004">
    <property type="component" value="Chromosome"/>
</dbReference>
<evidence type="ECO:0000256" key="2">
    <source>
        <dbReference type="ARBA" id="ARBA00004829"/>
    </source>
</evidence>
<sequence length="101" mass="11848">MLAYTFAVVVGMMLLLFLDRALIRTHMLSWKNKRLWKTTGIFVVFQLIFDNYFTAQGLWVFDRAQVIGIFLPVIPIENLLFGVELLWMALLLYAFLSKESR</sequence>
<organism evidence="10">
    <name type="scientific">Candidatus Iainarchaeum sp</name>
    <dbReference type="NCBI Taxonomy" id="3101447"/>
    <lineage>
        <taxon>Archaea</taxon>
        <taxon>Candidatus Iainarchaeota</taxon>
        <taxon>Candidatus Iainarchaeia</taxon>
        <taxon>Candidatus Iainarchaeales</taxon>
        <taxon>Candidatus Iainarchaeaceae</taxon>
        <taxon>Candidatus Iainarchaeum</taxon>
    </lineage>
</organism>
<dbReference type="InterPro" id="IPR017825">
    <property type="entry name" value="Lycopene_cyclase_dom"/>
</dbReference>
<feature type="transmembrane region" description="Helical" evidence="8">
    <location>
        <begin position="66"/>
        <end position="96"/>
    </location>
</feature>
<dbReference type="AlphaFoldDB" id="A0A7T9DKD6"/>
<comment type="subcellular location">
    <subcellularLocation>
        <location evidence="1">Membrane</location>
        <topology evidence="1">Multi-pass membrane protein</topology>
    </subcellularLocation>
</comment>
<accession>A0A7T9DKD6</accession>
<feature type="transmembrane region" description="Helical" evidence="8">
    <location>
        <begin position="6"/>
        <end position="23"/>
    </location>
</feature>
<dbReference type="GO" id="GO:0016020">
    <property type="term" value="C:membrane"/>
    <property type="evidence" value="ECO:0007669"/>
    <property type="project" value="UniProtKB-SubCell"/>
</dbReference>
<dbReference type="EMBL" id="CP064981">
    <property type="protein sequence ID" value="QQR92926.1"/>
    <property type="molecule type" value="Genomic_DNA"/>
</dbReference>
<feature type="transmembrane region" description="Helical" evidence="8">
    <location>
        <begin position="35"/>
        <end position="54"/>
    </location>
</feature>
<evidence type="ECO:0000259" key="9">
    <source>
        <dbReference type="Pfam" id="PF18916"/>
    </source>
</evidence>
<keyword evidence="5 8" id="KW-1133">Transmembrane helix</keyword>
<dbReference type="NCBIfam" id="TIGR03462">
    <property type="entry name" value="CarR_dom_SF"/>
    <property type="match status" value="1"/>
</dbReference>
<evidence type="ECO:0000256" key="3">
    <source>
        <dbReference type="ARBA" id="ARBA00022692"/>
    </source>
</evidence>